<accession>A0A6A6X2V1</accession>
<dbReference type="OrthoDB" id="10632594at2759"/>
<organism evidence="1 2">
    <name type="scientific">Melanomma pulvis-pyrius CBS 109.77</name>
    <dbReference type="NCBI Taxonomy" id="1314802"/>
    <lineage>
        <taxon>Eukaryota</taxon>
        <taxon>Fungi</taxon>
        <taxon>Dikarya</taxon>
        <taxon>Ascomycota</taxon>
        <taxon>Pezizomycotina</taxon>
        <taxon>Dothideomycetes</taxon>
        <taxon>Pleosporomycetidae</taxon>
        <taxon>Pleosporales</taxon>
        <taxon>Melanommataceae</taxon>
        <taxon>Melanomma</taxon>
    </lineage>
</organism>
<gene>
    <name evidence="1" type="ORF">K505DRAFT_364678</name>
</gene>
<dbReference type="Proteomes" id="UP000799757">
    <property type="component" value="Unassembled WGS sequence"/>
</dbReference>
<evidence type="ECO:0000313" key="2">
    <source>
        <dbReference type="Proteomes" id="UP000799757"/>
    </source>
</evidence>
<proteinExistence type="predicted"/>
<name>A0A6A6X2V1_9PLEO</name>
<keyword evidence="2" id="KW-1185">Reference proteome</keyword>
<dbReference type="AlphaFoldDB" id="A0A6A6X2V1"/>
<protein>
    <submittedName>
        <fullName evidence="1">Uncharacterized protein</fullName>
    </submittedName>
</protein>
<evidence type="ECO:0000313" key="1">
    <source>
        <dbReference type="EMBL" id="KAF2790474.1"/>
    </source>
</evidence>
<sequence length="284" mass="32407">MVPATRVTVAVDQDIVEDVRKLSFEDRKYLATGIKVVIFFDNKAFLYEVPKRSLMAICAVAHDHFTRNRTSTELHFSSSEASKEGIREVVGWITNICNKSGTYTIKVANPSDITVDDFRTYQAASTLGLNFCYMHPLFVALKRAVEDQVKFLPYKCLDIVANLNPNDRLFKLAASVFSNYRYGGLIPDIDDFDVFLEKNYVFKQAIIDVDNRKAAQRAQQEKENAAKAQRAAAWEARRSRANMTELQKLRADNEAQIERYGQFLTEKKEKYSKSKGQTKEKTGN</sequence>
<reference evidence="1" key="1">
    <citation type="journal article" date="2020" name="Stud. Mycol.">
        <title>101 Dothideomycetes genomes: a test case for predicting lifestyles and emergence of pathogens.</title>
        <authorList>
            <person name="Haridas S."/>
            <person name="Albert R."/>
            <person name="Binder M."/>
            <person name="Bloem J."/>
            <person name="Labutti K."/>
            <person name="Salamov A."/>
            <person name="Andreopoulos B."/>
            <person name="Baker S."/>
            <person name="Barry K."/>
            <person name="Bills G."/>
            <person name="Bluhm B."/>
            <person name="Cannon C."/>
            <person name="Castanera R."/>
            <person name="Culley D."/>
            <person name="Daum C."/>
            <person name="Ezra D."/>
            <person name="Gonzalez J."/>
            <person name="Henrissat B."/>
            <person name="Kuo A."/>
            <person name="Liang C."/>
            <person name="Lipzen A."/>
            <person name="Lutzoni F."/>
            <person name="Magnuson J."/>
            <person name="Mondo S."/>
            <person name="Nolan M."/>
            <person name="Ohm R."/>
            <person name="Pangilinan J."/>
            <person name="Park H.-J."/>
            <person name="Ramirez L."/>
            <person name="Alfaro M."/>
            <person name="Sun H."/>
            <person name="Tritt A."/>
            <person name="Yoshinaga Y."/>
            <person name="Zwiers L.-H."/>
            <person name="Turgeon B."/>
            <person name="Goodwin S."/>
            <person name="Spatafora J."/>
            <person name="Crous P."/>
            <person name="Grigoriev I."/>
        </authorList>
    </citation>
    <scope>NUCLEOTIDE SEQUENCE</scope>
    <source>
        <strain evidence="1">CBS 109.77</strain>
    </source>
</reference>
<dbReference type="EMBL" id="MU002071">
    <property type="protein sequence ID" value="KAF2790474.1"/>
    <property type="molecule type" value="Genomic_DNA"/>
</dbReference>